<name>A0A0M5MHS0_9NOSO</name>
<dbReference type="AlphaFoldDB" id="A0A0M5MHS0"/>
<accession>A0A0M5MHS0</accession>
<dbReference type="PATRIC" id="fig|224013.5.peg.6953"/>
<reference evidence="1 2" key="2">
    <citation type="journal article" date="2016" name="Genome Announc.">
        <title>Draft Genome Sequence of the N2-Fixing Cyanobacterium Nostoc piscinale CENA21, Isolated from the Brazilian Amazon Floodplain.</title>
        <authorList>
            <person name="Leao T."/>
            <person name="Guimaraes P.I."/>
            <person name="de Melo A.G."/>
            <person name="Ramos R.T."/>
            <person name="Leao P.N."/>
            <person name="Silva A."/>
            <person name="Fiore M.F."/>
            <person name="Schneider M.P."/>
        </authorList>
    </citation>
    <scope>NUCLEOTIDE SEQUENCE [LARGE SCALE GENOMIC DNA]</scope>
    <source>
        <strain evidence="1 2">CENA21</strain>
    </source>
</reference>
<protein>
    <submittedName>
        <fullName evidence="1">Uncharacterized protein</fullName>
    </submittedName>
</protein>
<proteinExistence type="predicted"/>
<evidence type="ECO:0000313" key="1">
    <source>
        <dbReference type="EMBL" id="ALF55980.1"/>
    </source>
</evidence>
<keyword evidence="2" id="KW-1185">Reference proteome</keyword>
<dbReference type="EMBL" id="CP012036">
    <property type="protein sequence ID" value="ALF55980.1"/>
    <property type="molecule type" value="Genomic_DNA"/>
</dbReference>
<dbReference type="Proteomes" id="UP000062645">
    <property type="component" value="Chromosome"/>
</dbReference>
<gene>
    <name evidence="1" type="ORF">ACX27_29075</name>
</gene>
<sequence length="265" mass="29495">MRKIFLGQQNKEVMANDIIVPQSYYHVTKSFNQINGLVTTGAATCTALAMSASNENGEIIYALTHIDGENDIKKVIDGMIEDMNTQINGIVGTINAYIASAGIKNNGNLAHTPEKVVDYLNQKNVALKFASNLQQIRIGGSSKKDDIVRVSEGVDEIHRAEGNKNLDGLIQQANALPKMKGGHNKWTELKQEGGYSSGVHDPMEEVIKQVLDKALYWEKETEVNDNAQQQKLTNLKSAIKKEENWYKKYLYGRKLLAWADTAQNQ</sequence>
<organism evidence="1 2">
    <name type="scientific">Nostoc piscinale CENA21</name>
    <dbReference type="NCBI Taxonomy" id="224013"/>
    <lineage>
        <taxon>Bacteria</taxon>
        <taxon>Bacillati</taxon>
        <taxon>Cyanobacteriota</taxon>
        <taxon>Cyanophyceae</taxon>
        <taxon>Nostocales</taxon>
        <taxon>Nostocaceae</taxon>
        <taxon>Nostoc</taxon>
    </lineage>
</organism>
<evidence type="ECO:0000313" key="2">
    <source>
        <dbReference type="Proteomes" id="UP000062645"/>
    </source>
</evidence>
<reference evidence="2" key="1">
    <citation type="submission" date="2015-07" db="EMBL/GenBank/DDBJ databases">
        <title>Genome Of Nitrogen-Fixing Cyanobacterium Nostoc piscinale CENA21 From Solimoes/Amazon River Floodplain Sediments And Comparative Genomics To Uncover Biosynthetic Natural Products Potential.</title>
        <authorList>
            <person name="Leao T.F."/>
            <person name="Leao P.N."/>
            <person name="Guimaraes P.I."/>
            <person name="de Melo A.G.C."/>
            <person name="Ramos R.T.J."/>
            <person name="Silva A."/>
            <person name="Fiore M.F."/>
            <person name="Schneider M.P.C."/>
        </authorList>
    </citation>
    <scope>NUCLEOTIDE SEQUENCE [LARGE SCALE GENOMIC DNA]</scope>
    <source>
        <strain evidence="2">CENA21</strain>
    </source>
</reference>
<dbReference type="KEGG" id="npz:ACX27_29075"/>